<dbReference type="Gene3D" id="3.50.80.10">
    <property type="entry name" value="D-tyrosyl-tRNA(Tyr) deacylase"/>
    <property type="match status" value="1"/>
</dbReference>
<dbReference type="InterPro" id="IPR023509">
    <property type="entry name" value="DTD-like_sf"/>
</dbReference>
<dbReference type="GO" id="GO:0051500">
    <property type="term" value="F:D-tyrosyl-tRNA(Tyr) deacylase activity"/>
    <property type="evidence" value="ECO:0007669"/>
    <property type="project" value="TreeGrafter"/>
</dbReference>
<reference evidence="5" key="1">
    <citation type="submission" date="2015-05" db="UniProtKB">
        <authorList>
            <consortium name="EnsemblMetazoa"/>
        </authorList>
    </citation>
    <scope>IDENTIFICATION</scope>
</reference>
<accession>T1ICK8</accession>
<dbReference type="EC" id="3.1.1.96" evidence="2"/>
<dbReference type="InterPro" id="IPR003732">
    <property type="entry name" value="Daa-tRNA_deacyls_DTD"/>
</dbReference>
<dbReference type="InParanoid" id="T1ICK8"/>
<dbReference type="Proteomes" id="UP000015103">
    <property type="component" value="Unassembled WGS sequence"/>
</dbReference>
<evidence type="ECO:0000313" key="5">
    <source>
        <dbReference type="EnsemblMetazoa" id="RPRC014028-PA"/>
    </source>
</evidence>
<dbReference type="STRING" id="13249.T1ICK8"/>
<proteinExistence type="inferred from homology"/>
<keyword evidence="6" id="KW-1185">Reference proteome</keyword>
<comment type="catalytic activity">
    <reaction evidence="4">
        <text>a D-aminoacyl-tRNA + H2O = a tRNA + a D-alpha-amino acid + H(+)</text>
        <dbReference type="Rhea" id="RHEA:13953"/>
        <dbReference type="Rhea" id="RHEA-COMP:10123"/>
        <dbReference type="Rhea" id="RHEA-COMP:10124"/>
        <dbReference type="ChEBI" id="CHEBI:15377"/>
        <dbReference type="ChEBI" id="CHEBI:15378"/>
        <dbReference type="ChEBI" id="CHEBI:59871"/>
        <dbReference type="ChEBI" id="CHEBI:78442"/>
        <dbReference type="ChEBI" id="CHEBI:79333"/>
        <dbReference type="EC" id="3.1.1.96"/>
    </reaction>
</comment>
<dbReference type="HOGENOM" id="CLU_076901_3_1_1"/>
<dbReference type="Pfam" id="PF02580">
    <property type="entry name" value="Tyr_Deacylase"/>
    <property type="match status" value="1"/>
</dbReference>
<dbReference type="EMBL" id="ACPB03041301">
    <property type="status" value="NOT_ANNOTATED_CDS"/>
    <property type="molecule type" value="Genomic_DNA"/>
</dbReference>
<organism evidence="5 6">
    <name type="scientific">Rhodnius prolixus</name>
    <name type="common">Triatomid bug</name>
    <dbReference type="NCBI Taxonomy" id="13249"/>
    <lineage>
        <taxon>Eukaryota</taxon>
        <taxon>Metazoa</taxon>
        <taxon>Ecdysozoa</taxon>
        <taxon>Arthropoda</taxon>
        <taxon>Hexapoda</taxon>
        <taxon>Insecta</taxon>
        <taxon>Pterygota</taxon>
        <taxon>Neoptera</taxon>
        <taxon>Paraneoptera</taxon>
        <taxon>Hemiptera</taxon>
        <taxon>Heteroptera</taxon>
        <taxon>Panheteroptera</taxon>
        <taxon>Cimicomorpha</taxon>
        <taxon>Reduviidae</taxon>
        <taxon>Triatominae</taxon>
        <taxon>Rhodnius</taxon>
    </lineage>
</organism>
<dbReference type="EnsemblMetazoa" id="RPRC014028-RA">
    <property type="protein sequence ID" value="RPRC014028-PA"/>
    <property type="gene ID" value="RPRC014028"/>
</dbReference>
<protein>
    <recommendedName>
        <fullName evidence="2">D-aminoacyl-tRNA deacylase</fullName>
        <ecNumber evidence="2">3.1.1.96</ecNumber>
    </recommendedName>
</protein>
<evidence type="ECO:0000256" key="3">
    <source>
        <dbReference type="ARBA" id="ARBA00047676"/>
    </source>
</evidence>
<dbReference type="eggNOG" id="KOG3323">
    <property type="taxonomic scope" value="Eukaryota"/>
</dbReference>
<dbReference type="VEuPathDB" id="VectorBase:RPRC014028"/>
<dbReference type="GO" id="GO:0005737">
    <property type="term" value="C:cytoplasm"/>
    <property type="evidence" value="ECO:0007669"/>
    <property type="project" value="InterPro"/>
</dbReference>
<evidence type="ECO:0000256" key="1">
    <source>
        <dbReference type="ARBA" id="ARBA00009673"/>
    </source>
</evidence>
<name>T1ICK8_RHOPR</name>
<sequence length="44" mass="4763">MKAVIQRVLNANVTVDGEVISSIGKGLCILIGISRDDTEKDIDY</sequence>
<evidence type="ECO:0000256" key="2">
    <source>
        <dbReference type="ARBA" id="ARBA00013056"/>
    </source>
</evidence>
<comment type="similarity">
    <text evidence="1">Belongs to the DTD family.</text>
</comment>
<dbReference type="SUPFAM" id="SSF69500">
    <property type="entry name" value="DTD-like"/>
    <property type="match status" value="1"/>
</dbReference>
<dbReference type="AlphaFoldDB" id="T1ICK8"/>
<dbReference type="PANTHER" id="PTHR10472:SF5">
    <property type="entry name" value="D-AMINOACYL-TRNA DEACYLASE 1"/>
    <property type="match status" value="1"/>
</dbReference>
<evidence type="ECO:0000313" key="6">
    <source>
        <dbReference type="Proteomes" id="UP000015103"/>
    </source>
</evidence>
<evidence type="ECO:0000256" key="4">
    <source>
        <dbReference type="ARBA" id="ARBA00048018"/>
    </source>
</evidence>
<comment type="catalytic activity">
    <reaction evidence="3">
        <text>glycyl-tRNA(Ala) + H2O = tRNA(Ala) + glycine + H(+)</text>
        <dbReference type="Rhea" id="RHEA:53744"/>
        <dbReference type="Rhea" id="RHEA-COMP:9657"/>
        <dbReference type="Rhea" id="RHEA-COMP:13640"/>
        <dbReference type="ChEBI" id="CHEBI:15377"/>
        <dbReference type="ChEBI" id="CHEBI:15378"/>
        <dbReference type="ChEBI" id="CHEBI:57305"/>
        <dbReference type="ChEBI" id="CHEBI:78442"/>
        <dbReference type="ChEBI" id="CHEBI:78522"/>
        <dbReference type="EC" id="3.1.1.96"/>
    </reaction>
</comment>
<dbReference type="PANTHER" id="PTHR10472">
    <property type="entry name" value="D-TYROSYL-TRNA TYR DEACYLASE"/>
    <property type="match status" value="1"/>
</dbReference>